<gene>
    <name evidence="3" type="ORF">AK812_SmicGene25524</name>
</gene>
<evidence type="ECO:0008006" key="5">
    <source>
        <dbReference type="Google" id="ProtNLM"/>
    </source>
</evidence>
<feature type="compositionally biased region" description="Basic and acidic residues" evidence="2">
    <location>
        <begin position="456"/>
        <end position="471"/>
    </location>
</feature>
<feature type="compositionally biased region" description="Basic and acidic residues" evidence="2">
    <location>
        <begin position="491"/>
        <end position="516"/>
    </location>
</feature>
<dbReference type="AlphaFoldDB" id="A0A1Q9DC15"/>
<accession>A0A1Q9DC15</accession>
<evidence type="ECO:0000256" key="1">
    <source>
        <dbReference type="SAM" id="Coils"/>
    </source>
</evidence>
<comment type="caution">
    <text evidence="3">The sequence shown here is derived from an EMBL/GenBank/DDBJ whole genome shotgun (WGS) entry which is preliminary data.</text>
</comment>
<dbReference type="Proteomes" id="UP000186817">
    <property type="component" value="Unassembled WGS sequence"/>
</dbReference>
<keyword evidence="4" id="KW-1185">Reference proteome</keyword>
<evidence type="ECO:0000313" key="3">
    <source>
        <dbReference type="EMBL" id="OLP92645.1"/>
    </source>
</evidence>
<dbReference type="SUPFAM" id="SSF101898">
    <property type="entry name" value="NHL repeat"/>
    <property type="match status" value="2"/>
</dbReference>
<dbReference type="OrthoDB" id="447205at2759"/>
<protein>
    <recommendedName>
        <fullName evidence="5">SMP-30/Gluconolactonase/LRE-like region domain-containing protein</fullName>
    </recommendedName>
</protein>
<feature type="compositionally biased region" description="Polar residues" evidence="2">
    <location>
        <begin position="979"/>
        <end position="995"/>
    </location>
</feature>
<reference evidence="3 4" key="1">
    <citation type="submission" date="2016-02" db="EMBL/GenBank/DDBJ databases">
        <title>Genome analysis of coral dinoflagellate symbionts highlights evolutionary adaptations to a symbiotic lifestyle.</title>
        <authorList>
            <person name="Aranda M."/>
            <person name="Li Y."/>
            <person name="Liew Y.J."/>
            <person name="Baumgarten S."/>
            <person name="Simakov O."/>
            <person name="Wilson M."/>
            <person name="Piel J."/>
            <person name="Ashoor H."/>
            <person name="Bougouffa S."/>
            <person name="Bajic V.B."/>
            <person name="Ryu T."/>
            <person name="Ravasi T."/>
            <person name="Bayer T."/>
            <person name="Micklem G."/>
            <person name="Kim H."/>
            <person name="Bhak J."/>
            <person name="Lajeunesse T.C."/>
            <person name="Voolstra C.R."/>
        </authorList>
    </citation>
    <scope>NUCLEOTIDE SEQUENCE [LARGE SCALE GENOMIC DNA]</scope>
    <source>
        <strain evidence="3 4">CCMP2467</strain>
    </source>
</reference>
<dbReference type="Gene3D" id="2.120.10.30">
    <property type="entry name" value="TolB, C-terminal domain"/>
    <property type="match status" value="1"/>
</dbReference>
<sequence length="1012" mass="108608">MILDAHRTYRRAANIRYRCDDMAKSVFVAASSVPRGIRIMMMMMMMMMMVTPEGAIITTTIIASDLCSGRFLIISSPVEQKIVYTELKNFKSTTGRTFALVDSGLNSPRDLAFDGERGALYVADSGAKKIYRYHVYVKDNGASLGLITDGVQLCIMQNADVSWVNVDLNGDVFYSDATAKTINRIPVDVIDMLSKGQYSSSDLVLLSEKSLESGGGAAPESGSHFVQTLTLEALKKALVNYTSTIQGAVMLTNASGDETGPVGLARPICPTSSALTRRYKDPPEVLELIRLRKLATDPQGAPSLVYLGVPLAYKSNPLGQLGVSLAKAEDSESDMRSAELTTLGTGTPDILEPGATEWPQVGTQKTHHEVPTPSTATPKPDLTVLIQSLLSAVPDQLWTVLATVLLMLFAKWLFMTPSKTTTTTASTSKLAEGGQQPEPSHPDGTGSDPPRTGRWTTKEPAAKEPTTKGESDQAQIPKSPTTKPQSFGPKETSKPVEVDQPAKKEVTVVTKADDKPQQPADGAQKAPDPTTTPTTTTPVVTPAKAVGGPKAATPVTPQVTAQVMFKNLQETRADIQGLATRLEAIEKILGIMSEKIGPLHANVTSMQKSQDSHYKEFSTSFAKVCGNMRANFDETQQLARENYQNMEQRLGAVENKLVGGIQKTLEKITNCDYQTNQSFDKKIDSLGSEVLAALHFVQTELAEVKQSASTTSEEVRSIREMCERPVPAAAPQYRAPHFAAPLPGPAPSYEAAVSARSLSLQNAIPAEPSITISPDGRCMWMIRMTLRPQDPDFGFTESLLLRPIEVYSVYQGSVNPHVSTPGGLVSDGARIYWTNQAEGKTAGSIVEGEVAPKLPKAKAGEPAATAFPSRVLTNETDAGYGVTKSNKYMFYAADKNGIGVVSGVTEGGATFDFISGLAAPRGLTWDGDQTIFVADEAAGVVYSFPGGRLMSGAPFTKSAVLHGAFGLSVFSEHDKAGENQGTREFQDTQPGQCSPSVDEDFADNKPQGGRHF</sequence>
<feature type="coiled-coil region" evidence="1">
    <location>
        <begin position="629"/>
        <end position="656"/>
    </location>
</feature>
<evidence type="ECO:0000313" key="4">
    <source>
        <dbReference type="Proteomes" id="UP000186817"/>
    </source>
</evidence>
<dbReference type="InterPro" id="IPR011042">
    <property type="entry name" value="6-blade_b-propeller_TolB-like"/>
</dbReference>
<proteinExistence type="predicted"/>
<feature type="region of interest" description="Disordered" evidence="2">
    <location>
        <begin position="424"/>
        <end position="553"/>
    </location>
</feature>
<keyword evidence="1" id="KW-0175">Coiled coil</keyword>
<name>A0A1Q9DC15_SYMMI</name>
<feature type="compositionally biased region" description="Low complexity" evidence="2">
    <location>
        <begin position="529"/>
        <end position="542"/>
    </location>
</feature>
<evidence type="ECO:0000256" key="2">
    <source>
        <dbReference type="SAM" id="MobiDB-lite"/>
    </source>
</evidence>
<dbReference type="EMBL" id="LSRX01000612">
    <property type="protein sequence ID" value="OLP92645.1"/>
    <property type="molecule type" value="Genomic_DNA"/>
</dbReference>
<feature type="compositionally biased region" description="Polar residues" evidence="2">
    <location>
        <begin position="472"/>
        <end position="485"/>
    </location>
</feature>
<organism evidence="3 4">
    <name type="scientific">Symbiodinium microadriaticum</name>
    <name type="common">Dinoflagellate</name>
    <name type="synonym">Zooxanthella microadriatica</name>
    <dbReference type="NCBI Taxonomy" id="2951"/>
    <lineage>
        <taxon>Eukaryota</taxon>
        <taxon>Sar</taxon>
        <taxon>Alveolata</taxon>
        <taxon>Dinophyceae</taxon>
        <taxon>Suessiales</taxon>
        <taxon>Symbiodiniaceae</taxon>
        <taxon>Symbiodinium</taxon>
    </lineage>
</organism>
<feature type="region of interest" description="Disordered" evidence="2">
    <location>
        <begin position="977"/>
        <end position="1012"/>
    </location>
</feature>